<dbReference type="Gene3D" id="3.10.10.10">
    <property type="entry name" value="HIV Type 1 Reverse Transcriptase, subunit A, domain 1"/>
    <property type="match status" value="1"/>
</dbReference>
<dbReference type="AlphaFoldDB" id="A0A6L2LY61"/>
<dbReference type="InterPro" id="IPR043128">
    <property type="entry name" value="Rev_trsase/Diguanyl_cyclase"/>
</dbReference>
<dbReference type="InterPro" id="IPR053134">
    <property type="entry name" value="RNA-dir_DNA_polymerase"/>
</dbReference>
<evidence type="ECO:0000313" key="4">
    <source>
        <dbReference type="EMBL" id="GEU66089.1"/>
    </source>
</evidence>
<feature type="domain" description="Reverse transcriptase/retrotransposon-derived protein RNase H-like" evidence="3">
    <location>
        <begin position="497"/>
        <end position="581"/>
    </location>
</feature>
<accession>A0A6L2LY61</accession>
<comment type="caution">
    <text evidence="4">The sequence shown here is derived from an EMBL/GenBank/DDBJ whole genome shotgun (WGS) entry which is preliminary data.</text>
</comment>
<reference evidence="4" key="1">
    <citation type="journal article" date="2019" name="Sci. Rep.">
        <title>Draft genome of Tanacetum cinerariifolium, the natural source of mosquito coil.</title>
        <authorList>
            <person name="Yamashiro T."/>
            <person name="Shiraishi A."/>
            <person name="Satake H."/>
            <person name="Nakayama K."/>
        </authorList>
    </citation>
    <scope>NUCLEOTIDE SEQUENCE</scope>
</reference>
<dbReference type="Pfam" id="PF08284">
    <property type="entry name" value="RVP_2"/>
    <property type="match status" value="1"/>
</dbReference>
<dbReference type="PANTHER" id="PTHR24559">
    <property type="entry name" value="TRANSPOSON TY3-I GAG-POL POLYPROTEIN"/>
    <property type="match status" value="1"/>
</dbReference>
<dbReference type="InterPro" id="IPR043502">
    <property type="entry name" value="DNA/RNA_pol_sf"/>
</dbReference>
<evidence type="ECO:0000259" key="2">
    <source>
        <dbReference type="Pfam" id="PF03732"/>
    </source>
</evidence>
<evidence type="ECO:0000259" key="3">
    <source>
        <dbReference type="Pfam" id="PF17919"/>
    </source>
</evidence>
<dbReference type="Pfam" id="PF17919">
    <property type="entry name" value="RT_RNaseH_2"/>
    <property type="match status" value="1"/>
</dbReference>
<dbReference type="Gene3D" id="3.30.70.270">
    <property type="match status" value="1"/>
</dbReference>
<evidence type="ECO:0000259" key="1">
    <source>
        <dbReference type="Pfam" id="PF00078"/>
    </source>
</evidence>
<dbReference type="SUPFAM" id="SSF56672">
    <property type="entry name" value="DNA/RNA polymerases"/>
    <property type="match status" value="1"/>
</dbReference>
<keyword evidence="4" id="KW-0695">RNA-directed DNA polymerase</keyword>
<dbReference type="Pfam" id="PF03732">
    <property type="entry name" value="Retrotrans_gag"/>
    <property type="match status" value="1"/>
</dbReference>
<dbReference type="InterPro" id="IPR041577">
    <property type="entry name" value="RT_RNaseH_2"/>
</dbReference>
<dbReference type="PANTHER" id="PTHR24559:SF427">
    <property type="entry name" value="RNA-DIRECTED DNA POLYMERASE"/>
    <property type="match status" value="1"/>
</dbReference>
<name>A0A6L2LY61_TANCI</name>
<dbReference type="InterPro" id="IPR021109">
    <property type="entry name" value="Peptidase_aspartic_dom_sf"/>
</dbReference>
<feature type="domain" description="Reverse transcriptase" evidence="1">
    <location>
        <begin position="417"/>
        <end position="488"/>
    </location>
</feature>
<keyword evidence="4" id="KW-0548">Nucleotidyltransferase</keyword>
<keyword evidence="4" id="KW-0808">Transferase</keyword>
<dbReference type="GO" id="GO:0003964">
    <property type="term" value="F:RNA-directed DNA polymerase activity"/>
    <property type="evidence" value="ECO:0007669"/>
    <property type="project" value="UniProtKB-KW"/>
</dbReference>
<organism evidence="4">
    <name type="scientific">Tanacetum cinerariifolium</name>
    <name type="common">Dalmatian daisy</name>
    <name type="synonym">Chrysanthemum cinerariifolium</name>
    <dbReference type="NCBI Taxonomy" id="118510"/>
    <lineage>
        <taxon>Eukaryota</taxon>
        <taxon>Viridiplantae</taxon>
        <taxon>Streptophyta</taxon>
        <taxon>Embryophyta</taxon>
        <taxon>Tracheophyta</taxon>
        <taxon>Spermatophyta</taxon>
        <taxon>Magnoliopsida</taxon>
        <taxon>eudicotyledons</taxon>
        <taxon>Gunneridae</taxon>
        <taxon>Pentapetalae</taxon>
        <taxon>asterids</taxon>
        <taxon>campanulids</taxon>
        <taxon>Asterales</taxon>
        <taxon>Asteraceae</taxon>
        <taxon>Asteroideae</taxon>
        <taxon>Anthemideae</taxon>
        <taxon>Anthemidinae</taxon>
        <taxon>Tanacetum</taxon>
    </lineage>
</organism>
<dbReference type="Gene3D" id="2.40.70.10">
    <property type="entry name" value="Acid Proteases"/>
    <property type="match status" value="1"/>
</dbReference>
<protein>
    <submittedName>
        <fullName evidence="4">Reverse transcriptase domain-containing protein</fullName>
    </submittedName>
</protein>
<dbReference type="EMBL" id="BKCJ010005322">
    <property type="protein sequence ID" value="GEU66089.1"/>
    <property type="molecule type" value="Genomic_DNA"/>
</dbReference>
<feature type="domain" description="Retrotransposon gag" evidence="2">
    <location>
        <begin position="116"/>
        <end position="207"/>
    </location>
</feature>
<gene>
    <name evidence="4" type="ORF">Tci_038067</name>
</gene>
<dbReference type="InterPro" id="IPR000477">
    <property type="entry name" value="RT_dom"/>
</dbReference>
<dbReference type="Pfam" id="PF00078">
    <property type="entry name" value="RVT_1"/>
    <property type="match status" value="1"/>
</dbReference>
<dbReference type="InterPro" id="IPR005162">
    <property type="entry name" value="Retrotrans_gag_dom"/>
</dbReference>
<dbReference type="CDD" id="cd00303">
    <property type="entry name" value="retropepsin_like"/>
    <property type="match status" value="1"/>
</dbReference>
<proteinExistence type="predicted"/>
<sequence>MVKGDVVSYRCMAAKVTYVYPFTTALGDSKGQEERIRKRGSIALGAYYRWRLSLHPRVVLAFLEPVVRECTYQDFMKCQLLNFKGTEGVVGLIRWFEKMETIFRISNCPKKYQVKYANCKLLNSALTWWNSHKRTIGTDVAFTMSYRELMKLMAEVYCARTEIQKMESELWNLTIKNNDLAEELTMLCTKMVFVEDDRVEKFIGGLPDNIQGSVIALEPTRLQDVVRMANNLMDQKLKGRDFHYFYSEGSSSESESLTYYECGKQGHYKSDCLKLKDYNRRNKTGNKNGIGEARGKAYVLDVSYSVELADGRVSETNIILRGCTLGLLGHPFNIKLMPVELGCFDIIIGMDWLANHHAVIMCDKKIVRIPYEDEVLIVQGDRSGKGKKSKLSIISGTKTQKYIKKGAAPVARAPYRLAPSKLQELSTQLEELFDKGFIRPNKFMIVFIDDILIYFKSKEEHAEHLKLILKLLKKEELYAMFSKCEFWLSKVLPAITDDLSKKLCSAPILALPKGSESFVVYCDAFHKGLGAVLMQKEKVIAYASCQLKIHEKNYTTHDLELGAVVFAHKMWRHYLYVTKCVVFTE</sequence>